<dbReference type="PROSITE" id="PS00622">
    <property type="entry name" value="HTH_LUXR_1"/>
    <property type="match status" value="1"/>
</dbReference>
<evidence type="ECO:0000313" key="6">
    <source>
        <dbReference type="Proteomes" id="UP001597296"/>
    </source>
</evidence>
<evidence type="ECO:0000313" key="5">
    <source>
        <dbReference type="EMBL" id="MFD2233008.1"/>
    </source>
</evidence>
<dbReference type="SUPFAM" id="SSF46894">
    <property type="entry name" value="C-terminal effector domain of the bipartite response regulators"/>
    <property type="match status" value="1"/>
</dbReference>
<dbReference type="Pfam" id="PF00196">
    <property type="entry name" value="GerE"/>
    <property type="match status" value="1"/>
</dbReference>
<comment type="caution">
    <text evidence="5">The sequence shown here is derived from an EMBL/GenBank/DDBJ whole genome shotgun (WGS) entry which is preliminary data.</text>
</comment>
<organism evidence="5 6">
    <name type="scientific">Phaeospirillum tilakii</name>
    <dbReference type="NCBI Taxonomy" id="741673"/>
    <lineage>
        <taxon>Bacteria</taxon>
        <taxon>Pseudomonadati</taxon>
        <taxon>Pseudomonadota</taxon>
        <taxon>Alphaproteobacteria</taxon>
        <taxon>Rhodospirillales</taxon>
        <taxon>Rhodospirillaceae</taxon>
        <taxon>Phaeospirillum</taxon>
    </lineage>
</organism>
<evidence type="ECO:0000259" key="4">
    <source>
        <dbReference type="PROSITE" id="PS50043"/>
    </source>
</evidence>
<dbReference type="PRINTS" id="PR00038">
    <property type="entry name" value="HTHLUXR"/>
</dbReference>
<dbReference type="Gene3D" id="1.10.10.10">
    <property type="entry name" value="Winged helix-like DNA-binding domain superfamily/Winged helix DNA-binding domain"/>
    <property type="match status" value="1"/>
</dbReference>
<gene>
    <name evidence="5" type="ORF">ACFSNB_04235</name>
</gene>
<proteinExistence type="predicted"/>
<keyword evidence="2" id="KW-0238">DNA-binding</keyword>
<dbReference type="SUPFAM" id="SSF75516">
    <property type="entry name" value="Pheromone-binding domain of LuxR-like quorum-sensing transcription factors"/>
    <property type="match status" value="1"/>
</dbReference>
<sequence>MDVSDFIERTNDLDSPDDLFLQFKKTIGEFGFGSCLFAGGSTDLMFRTRYNIESATPIILNHYPDAWTSHYLEQNYIEIDPVFARIKRQWEPVIWDDLATRKIGAAEKKMMHEAREAGLGNGVSFPLHGPDGDNFIISMASDLTPGSLMLRRHYPYLRLISAQFFLVFNDLWRKGAAARGAIPHLTARERECLQWTAHGKSAWEIGAILHISEATVRFHLANAFVKLGAQNRINAIVRGIRWGLIAL</sequence>
<dbReference type="EMBL" id="JBHUIY010000005">
    <property type="protein sequence ID" value="MFD2233008.1"/>
    <property type="molecule type" value="Genomic_DNA"/>
</dbReference>
<dbReference type="InterPro" id="IPR036693">
    <property type="entry name" value="TF_LuxR_autoind-bd_dom_sf"/>
</dbReference>
<dbReference type="PANTHER" id="PTHR44688:SF16">
    <property type="entry name" value="DNA-BINDING TRANSCRIPTIONAL ACTIVATOR DEVR_DOSR"/>
    <property type="match status" value="1"/>
</dbReference>
<dbReference type="Proteomes" id="UP001597296">
    <property type="component" value="Unassembled WGS sequence"/>
</dbReference>
<dbReference type="InterPro" id="IPR036388">
    <property type="entry name" value="WH-like_DNA-bd_sf"/>
</dbReference>
<accession>A0ABW5CAE5</accession>
<feature type="domain" description="HTH luxR-type" evidence="4">
    <location>
        <begin position="178"/>
        <end position="243"/>
    </location>
</feature>
<protein>
    <submittedName>
        <fullName evidence="5">LuxR family transcriptional regulator</fullName>
    </submittedName>
</protein>
<keyword evidence="6" id="KW-1185">Reference proteome</keyword>
<dbReference type="RefSeq" id="WP_377314791.1">
    <property type="nucleotide sequence ID" value="NZ_JBHUIY010000005.1"/>
</dbReference>
<name>A0ABW5CAE5_9PROT</name>
<dbReference type="Pfam" id="PF03472">
    <property type="entry name" value="Autoind_bind"/>
    <property type="match status" value="1"/>
</dbReference>
<dbReference type="PROSITE" id="PS50043">
    <property type="entry name" value="HTH_LUXR_2"/>
    <property type="match status" value="1"/>
</dbReference>
<dbReference type="SMART" id="SM00421">
    <property type="entry name" value="HTH_LUXR"/>
    <property type="match status" value="1"/>
</dbReference>
<keyword evidence="3" id="KW-0804">Transcription</keyword>
<keyword evidence="1" id="KW-0805">Transcription regulation</keyword>
<dbReference type="InterPro" id="IPR005143">
    <property type="entry name" value="TF_LuxR_autoind-bd_dom"/>
</dbReference>
<evidence type="ECO:0000256" key="1">
    <source>
        <dbReference type="ARBA" id="ARBA00023015"/>
    </source>
</evidence>
<dbReference type="InterPro" id="IPR000792">
    <property type="entry name" value="Tscrpt_reg_LuxR_C"/>
</dbReference>
<reference evidence="6" key="1">
    <citation type="journal article" date="2019" name="Int. J. Syst. Evol. Microbiol.">
        <title>The Global Catalogue of Microorganisms (GCM) 10K type strain sequencing project: providing services to taxonomists for standard genome sequencing and annotation.</title>
        <authorList>
            <consortium name="The Broad Institute Genomics Platform"/>
            <consortium name="The Broad Institute Genome Sequencing Center for Infectious Disease"/>
            <person name="Wu L."/>
            <person name="Ma J."/>
        </authorList>
    </citation>
    <scope>NUCLEOTIDE SEQUENCE [LARGE SCALE GENOMIC DNA]</scope>
    <source>
        <strain evidence="6">KCTC 15012</strain>
    </source>
</reference>
<evidence type="ECO:0000256" key="2">
    <source>
        <dbReference type="ARBA" id="ARBA00023125"/>
    </source>
</evidence>
<dbReference type="CDD" id="cd06170">
    <property type="entry name" value="LuxR_C_like"/>
    <property type="match status" value="1"/>
</dbReference>
<dbReference type="InterPro" id="IPR016032">
    <property type="entry name" value="Sig_transdc_resp-reg_C-effctor"/>
</dbReference>
<evidence type="ECO:0000256" key="3">
    <source>
        <dbReference type="ARBA" id="ARBA00023163"/>
    </source>
</evidence>
<dbReference type="PANTHER" id="PTHR44688">
    <property type="entry name" value="DNA-BINDING TRANSCRIPTIONAL ACTIVATOR DEVR_DOSR"/>
    <property type="match status" value="1"/>
</dbReference>
<dbReference type="Gene3D" id="3.30.450.80">
    <property type="entry name" value="Transcription factor LuxR-like, autoinducer-binding domain"/>
    <property type="match status" value="1"/>
</dbReference>